<proteinExistence type="predicted"/>
<evidence type="ECO:0000256" key="1">
    <source>
        <dbReference type="ARBA" id="ARBA00023015"/>
    </source>
</evidence>
<protein>
    <submittedName>
        <fullName evidence="5">Transcriptional regulator, GntR family</fullName>
    </submittedName>
</protein>
<keyword evidence="6" id="KW-1185">Reference proteome</keyword>
<evidence type="ECO:0000256" key="2">
    <source>
        <dbReference type="ARBA" id="ARBA00023125"/>
    </source>
</evidence>
<dbReference type="EMBL" id="FWWT01000020">
    <property type="protein sequence ID" value="SMB92434.1"/>
    <property type="molecule type" value="Genomic_DNA"/>
</dbReference>
<dbReference type="PANTHER" id="PTHR44846">
    <property type="entry name" value="MANNOSYL-D-GLYCERATE TRANSPORT/METABOLISM SYSTEM REPRESSOR MNGR-RELATED"/>
    <property type="match status" value="1"/>
</dbReference>
<evidence type="ECO:0000313" key="5">
    <source>
        <dbReference type="EMBL" id="SMB92434.1"/>
    </source>
</evidence>
<dbReference type="Pfam" id="PF00392">
    <property type="entry name" value="GntR"/>
    <property type="match status" value="1"/>
</dbReference>
<dbReference type="Gene3D" id="1.10.10.10">
    <property type="entry name" value="Winged helix-like DNA-binding domain superfamily/Winged helix DNA-binding domain"/>
    <property type="match status" value="1"/>
</dbReference>
<dbReference type="PANTHER" id="PTHR44846:SF1">
    <property type="entry name" value="MANNOSYL-D-GLYCERATE TRANSPORT_METABOLISM SYSTEM REPRESSOR MNGR-RELATED"/>
    <property type="match status" value="1"/>
</dbReference>
<dbReference type="CDD" id="cd07377">
    <property type="entry name" value="WHTH_GntR"/>
    <property type="match status" value="1"/>
</dbReference>
<feature type="domain" description="HTH gntR-type" evidence="4">
    <location>
        <begin position="9"/>
        <end position="76"/>
    </location>
</feature>
<dbReference type="Proteomes" id="UP000192731">
    <property type="component" value="Unassembled WGS sequence"/>
</dbReference>
<evidence type="ECO:0000313" key="6">
    <source>
        <dbReference type="Proteomes" id="UP000192731"/>
    </source>
</evidence>
<dbReference type="RefSeq" id="WP_084053617.1">
    <property type="nucleotide sequence ID" value="NZ_FWWT01000020.1"/>
</dbReference>
<dbReference type="GO" id="GO:0003700">
    <property type="term" value="F:DNA-binding transcription factor activity"/>
    <property type="evidence" value="ECO:0007669"/>
    <property type="project" value="InterPro"/>
</dbReference>
<name>A0A1W1VHK3_DESTI</name>
<dbReference type="InterPro" id="IPR000524">
    <property type="entry name" value="Tscrpt_reg_HTH_GntR"/>
</dbReference>
<dbReference type="InterPro" id="IPR011663">
    <property type="entry name" value="UTRA"/>
</dbReference>
<evidence type="ECO:0000259" key="4">
    <source>
        <dbReference type="PROSITE" id="PS50949"/>
    </source>
</evidence>
<dbReference type="SMART" id="SM00345">
    <property type="entry name" value="HTH_GNTR"/>
    <property type="match status" value="1"/>
</dbReference>
<dbReference type="Pfam" id="PF07702">
    <property type="entry name" value="UTRA"/>
    <property type="match status" value="1"/>
</dbReference>
<gene>
    <name evidence="5" type="ORF">SAMN00017405_1959</name>
</gene>
<dbReference type="Gene3D" id="3.40.1410.10">
    <property type="entry name" value="Chorismate lyase-like"/>
    <property type="match status" value="1"/>
</dbReference>
<keyword evidence="3" id="KW-0804">Transcription</keyword>
<dbReference type="InterPro" id="IPR036388">
    <property type="entry name" value="WH-like_DNA-bd_sf"/>
</dbReference>
<dbReference type="PRINTS" id="PR00035">
    <property type="entry name" value="HTHGNTR"/>
</dbReference>
<dbReference type="SUPFAM" id="SSF64288">
    <property type="entry name" value="Chorismate lyase-like"/>
    <property type="match status" value="1"/>
</dbReference>
<dbReference type="GO" id="GO:0045892">
    <property type="term" value="P:negative regulation of DNA-templated transcription"/>
    <property type="evidence" value="ECO:0007669"/>
    <property type="project" value="TreeGrafter"/>
</dbReference>
<dbReference type="AlphaFoldDB" id="A0A1W1VHK3"/>
<dbReference type="OrthoDB" id="457376at2"/>
<dbReference type="GO" id="GO:0003677">
    <property type="term" value="F:DNA binding"/>
    <property type="evidence" value="ECO:0007669"/>
    <property type="project" value="UniProtKB-KW"/>
</dbReference>
<dbReference type="InterPro" id="IPR050679">
    <property type="entry name" value="Bact_HTH_transcr_reg"/>
</dbReference>
<accession>A0A1W1VHK3</accession>
<keyword evidence="2" id="KW-0238">DNA-binding</keyword>
<keyword evidence="1" id="KW-0805">Transcription regulation</keyword>
<organism evidence="5 6">
    <name type="scientific">Desulfonispora thiosulfatigenes DSM 11270</name>
    <dbReference type="NCBI Taxonomy" id="656914"/>
    <lineage>
        <taxon>Bacteria</taxon>
        <taxon>Bacillati</taxon>
        <taxon>Bacillota</taxon>
        <taxon>Clostridia</taxon>
        <taxon>Eubacteriales</taxon>
        <taxon>Peptococcaceae</taxon>
        <taxon>Desulfonispora</taxon>
    </lineage>
</organism>
<evidence type="ECO:0000256" key="3">
    <source>
        <dbReference type="ARBA" id="ARBA00023163"/>
    </source>
</evidence>
<reference evidence="5 6" key="1">
    <citation type="submission" date="2017-04" db="EMBL/GenBank/DDBJ databases">
        <authorList>
            <person name="Afonso C.L."/>
            <person name="Miller P.J."/>
            <person name="Scott M.A."/>
            <person name="Spackman E."/>
            <person name="Goraichik I."/>
            <person name="Dimitrov K.M."/>
            <person name="Suarez D.L."/>
            <person name="Swayne D.E."/>
        </authorList>
    </citation>
    <scope>NUCLEOTIDE SEQUENCE [LARGE SCALE GENOMIC DNA]</scope>
    <source>
        <strain evidence="5 6">DSM 11270</strain>
    </source>
</reference>
<dbReference type="InterPro" id="IPR036390">
    <property type="entry name" value="WH_DNA-bd_sf"/>
</dbReference>
<dbReference type="PROSITE" id="PS50949">
    <property type="entry name" value="HTH_GNTR"/>
    <property type="match status" value="1"/>
</dbReference>
<sequence length="243" mass="28226">MNLDFNDHMPLHIQLRELIRGEIIKGTYKDSKIPSERELMEEFKVSRTTVREAISGLVHEGVLQKKHGKGTFITFKPIEQWLGSLHSYTELIEGLKMNPGSKLLYKNKVKRPEYIQSILNTNEFYVIERLRYADNEPIAIERHYYPLEIGLKLAEFDLEKETIFELLESSLGIILAEADQSISSELPTKKDANHLEIAQNMSVLVTERMTYDPDGKIIEYYKAIYRSDKYVFRINLKRGNGAK</sequence>
<dbReference type="SMART" id="SM00866">
    <property type="entry name" value="UTRA"/>
    <property type="match status" value="1"/>
</dbReference>
<dbReference type="SUPFAM" id="SSF46785">
    <property type="entry name" value="Winged helix' DNA-binding domain"/>
    <property type="match status" value="1"/>
</dbReference>
<dbReference type="STRING" id="656914.SAMN00017405_1959"/>
<dbReference type="InterPro" id="IPR028978">
    <property type="entry name" value="Chorismate_lyase_/UTRA_dom_sf"/>
</dbReference>